<feature type="transmembrane region" description="Helical" evidence="2">
    <location>
        <begin position="31"/>
        <end position="54"/>
    </location>
</feature>
<sequence length="165" mass="18010">MSTSSNNDDFQESFNNAQDTFNSATKTISGAWIAGIVVIVVGVIAAAVIAIWFFRRSQRRRRQREKIGSDTSTIMNTYPSSYQSPHPAGQQQSQQQPQPMEQRGHSPWQEVPANSPPTLFEAQDTGVALGGAPNMATPTPMSSQYANGGPRTELSDIESGRRELP</sequence>
<keyword evidence="4" id="KW-1185">Reference proteome</keyword>
<feature type="compositionally biased region" description="Polar residues" evidence="1">
    <location>
        <begin position="136"/>
        <end position="146"/>
    </location>
</feature>
<dbReference type="OrthoDB" id="4755168at2759"/>
<proteinExistence type="predicted"/>
<reference evidence="3" key="1">
    <citation type="submission" date="2016-03" db="EMBL/GenBank/DDBJ databases">
        <title>Draft genome sequence of Rosellinia necatrix.</title>
        <authorList>
            <person name="Kanematsu S."/>
        </authorList>
    </citation>
    <scope>NUCLEOTIDE SEQUENCE [LARGE SCALE GENOMIC DNA]</scope>
    <source>
        <strain evidence="3">W97</strain>
    </source>
</reference>
<organism evidence="3">
    <name type="scientific">Rosellinia necatrix</name>
    <name type="common">White root-rot fungus</name>
    <dbReference type="NCBI Taxonomy" id="77044"/>
    <lineage>
        <taxon>Eukaryota</taxon>
        <taxon>Fungi</taxon>
        <taxon>Dikarya</taxon>
        <taxon>Ascomycota</taxon>
        <taxon>Pezizomycotina</taxon>
        <taxon>Sordariomycetes</taxon>
        <taxon>Xylariomycetidae</taxon>
        <taxon>Xylariales</taxon>
        <taxon>Xylariaceae</taxon>
        <taxon>Rosellinia</taxon>
    </lineage>
</organism>
<keyword evidence="2" id="KW-1133">Transmembrane helix</keyword>
<gene>
    <name evidence="3" type="ORF">SAMD00023353_0503100</name>
</gene>
<feature type="compositionally biased region" description="Low complexity" evidence="1">
    <location>
        <begin position="83"/>
        <end position="101"/>
    </location>
</feature>
<feature type="compositionally biased region" description="Polar residues" evidence="1">
    <location>
        <begin position="69"/>
        <end position="82"/>
    </location>
</feature>
<dbReference type="AlphaFoldDB" id="A0A1S7UNE0"/>
<accession>A0A1S7UNE0</accession>
<keyword evidence="2" id="KW-0812">Transmembrane</keyword>
<protein>
    <submittedName>
        <fullName evidence="3">Uncharacterized protein</fullName>
    </submittedName>
</protein>
<evidence type="ECO:0000313" key="3">
    <source>
        <dbReference type="EMBL" id="GAP83891.1"/>
    </source>
</evidence>
<evidence type="ECO:0000256" key="2">
    <source>
        <dbReference type="SAM" id="Phobius"/>
    </source>
</evidence>
<dbReference type="Proteomes" id="UP000054516">
    <property type="component" value="Unassembled WGS sequence"/>
</dbReference>
<keyword evidence="2" id="KW-0472">Membrane</keyword>
<evidence type="ECO:0000256" key="1">
    <source>
        <dbReference type="SAM" id="MobiDB-lite"/>
    </source>
</evidence>
<dbReference type="EMBL" id="DF977450">
    <property type="protein sequence ID" value="GAP83891.1"/>
    <property type="molecule type" value="Genomic_DNA"/>
</dbReference>
<evidence type="ECO:0000313" key="4">
    <source>
        <dbReference type="Proteomes" id="UP000054516"/>
    </source>
</evidence>
<feature type="region of interest" description="Disordered" evidence="1">
    <location>
        <begin position="60"/>
        <end position="165"/>
    </location>
</feature>
<name>A0A1S7UNE0_ROSNE</name>